<reference evidence="4 6" key="1">
    <citation type="submission" date="2017-09" db="EMBL/GenBank/DDBJ databases">
        <title>Complete Genome Sequences of Two Strains of the Meat Spoilage Bacterium Brochothrix thermosphacta Isolated from Ground Chicken.</title>
        <authorList>
            <person name="Paoli G.C."/>
            <person name="Wijey C."/>
            <person name="Chen C.-Y."/>
            <person name="Nguyen L."/>
            <person name="Yan X."/>
            <person name="Irwin P.L."/>
        </authorList>
    </citation>
    <scope>NUCLEOTIDE SEQUENCE [LARGE SCALE GENOMIC DNA]</scope>
    <source>
        <strain evidence="4 6">BI</strain>
    </source>
</reference>
<dbReference type="AlphaFoldDB" id="A0A1D2K5U5"/>
<keyword evidence="6" id="KW-1185">Reference proteome</keyword>
<dbReference type="PROSITE" id="PS51186">
    <property type="entry name" value="GNAT"/>
    <property type="match status" value="1"/>
</dbReference>
<reference evidence="7" key="2">
    <citation type="submission" date="2018-04" db="EMBL/GenBank/DDBJ databases">
        <authorList>
            <person name="Illikoud N."/>
        </authorList>
    </citation>
    <scope>NUCLEOTIDE SEQUENCE [LARGE SCALE GENOMIC DNA]</scope>
</reference>
<evidence type="ECO:0000256" key="2">
    <source>
        <dbReference type="ARBA" id="ARBA00023315"/>
    </source>
</evidence>
<dbReference type="InterPro" id="IPR050680">
    <property type="entry name" value="YpeA/RimI_acetyltransf"/>
</dbReference>
<dbReference type="PANTHER" id="PTHR43420">
    <property type="entry name" value="ACETYLTRANSFERASE"/>
    <property type="match status" value="1"/>
</dbReference>
<dbReference type="CDD" id="cd04301">
    <property type="entry name" value="NAT_SF"/>
    <property type="match status" value="1"/>
</dbReference>
<protein>
    <submittedName>
        <fullName evidence="4 5">Acetyltransferase</fullName>
        <ecNumber evidence="5">2.3.-.-</ecNumber>
    </submittedName>
</protein>
<keyword evidence="2 5" id="KW-0012">Acyltransferase</keyword>
<sequence>MMRNAQKEDAKQIAPLLSVILRDIELPVFAQYKSDEELNNKIIPIIEGEESRYSYKNFYVYEQAGTILGFLCGYSGSDAARLDEPFKQYNASFNLPPDEVLFPDVETFPGEWYIDALVTSSEARGKGIGSALLNYANEVAAEAGETRIGLNCDQHNPKAGALYERLGFKTDGTLKIGDHMYNRMFRILPLRDDK</sequence>
<dbReference type="InterPro" id="IPR016181">
    <property type="entry name" value="Acyl_CoA_acyltransferase"/>
</dbReference>
<gene>
    <name evidence="5" type="ORF">BTBSAS_190029</name>
    <name evidence="4" type="ORF">CNY62_12675</name>
</gene>
<feature type="domain" description="N-acetyltransferase" evidence="3">
    <location>
        <begin position="1"/>
        <end position="189"/>
    </location>
</feature>
<accession>A0A1D2K5U5</accession>
<evidence type="ECO:0000313" key="4">
    <source>
        <dbReference type="EMBL" id="ATF27154.1"/>
    </source>
</evidence>
<dbReference type="InterPro" id="IPR000182">
    <property type="entry name" value="GNAT_dom"/>
</dbReference>
<dbReference type="KEGG" id="bths:CNY62_12675"/>
<dbReference type="EMBL" id="CP023483">
    <property type="protein sequence ID" value="ATF27154.1"/>
    <property type="molecule type" value="Genomic_DNA"/>
</dbReference>
<dbReference type="Gene3D" id="3.40.630.30">
    <property type="match status" value="1"/>
</dbReference>
<evidence type="ECO:0000259" key="3">
    <source>
        <dbReference type="PROSITE" id="PS51186"/>
    </source>
</evidence>
<dbReference type="OrthoDB" id="5319888at2"/>
<dbReference type="Pfam" id="PF00583">
    <property type="entry name" value="Acetyltransf_1"/>
    <property type="match status" value="1"/>
</dbReference>
<dbReference type="GeneID" id="66536070"/>
<name>A0A1D2K5U5_BROTH</name>
<proteinExistence type="predicted"/>
<evidence type="ECO:0000313" key="7">
    <source>
        <dbReference type="Proteomes" id="UP000270190"/>
    </source>
</evidence>
<dbReference type="SUPFAM" id="SSF55729">
    <property type="entry name" value="Acyl-CoA N-acyltransferases (Nat)"/>
    <property type="match status" value="1"/>
</dbReference>
<dbReference type="EC" id="2.3.-.-" evidence="5"/>
<keyword evidence="1 4" id="KW-0808">Transferase</keyword>
<organism evidence="4 6">
    <name type="scientific">Brochothrix thermosphacta</name>
    <name type="common">Microbacterium thermosphactum</name>
    <dbReference type="NCBI Taxonomy" id="2756"/>
    <lineage>
        <taxon>Bacteria</taxon>
        <taxon>Bacillati</taxon>
        <taxon>Bacillota</taxon>
        <taxon>Bacilli</taxon>
        <taxon>Bacillales</taxon>
        <taxon>Listeriaceae</taxon>
        <taxon>Brochothrix</taxon>
    </lineage>
</organism>
<dbReference type="RefSeq" id="WP_069118983.1">
    <property type="nucleotide sequence ID" value="NZ_CBCPHX010000001.1"/>
</dbReference>
<evidence type="ECO:0000313" key="5">
    <source>
        <dbReference type="EMBL" id="SPP27856.1"/>
    </source>
</evidence>
<dbReference type="EMBL" id="OUNC01000011">
    <property type="protein sequence ID" value="SPP27856.1"/>
    <property type="molecule type" value="Genomic_DNA"/>
</dbReference>
<dbReference type="STRING" id="2756.BFR44_03440"/>
<dbReference type="PANTHER" id="PTHR43420:SF52">
    <property type="entry name" value="N-ACETYLTRANSFERASE YODP"/>
    <property type="match status" value="1"/>
</dbReference>
<dbReference type="GO" id="GO:0016747">
    <property type="term" value="F:acyltransferase activity, transferring groups other than amino-acyl groups"/>
    <property type="evidence" value="ECO:0007669"/>
    <property type="project" value="InterPro"/>
</dbReference>
<dbReference type="Proteomes" id="UP000243591">
    <property type="component" value="Chromosome"/>
</dbReference>
<dbReference type="Proteomes" id="UP000270190">
    <property type="component" value="Unassembled WGS sequence"/>
</dbReference>
<evidence type="ECO:0000313" key="6">
    <source>
        <dbReference type="Proteomes" id="UP000243591"/>
    </source>
</evidence>
<evidence type="ECO:0000256" key="1">
    <source>
        <dbReference type="ARBA" id="ARBA00022679"/>
    </source>
</evidence>
<reference evidence="5" key="3">
    <citation type="submission" date="2018-04" db="EMBL/GenBank/DDBJ databases">
        <authorList>
            <person name="Go L.Y."/>
            <person name="Mitchell J.A."/>
        </authorList>
    </citation>
    <scope>NUCLEOTIDE SEQUENCE</scope>
    <source>
        <strain evidence="5">BSAS1 3</strain>
    </source>
</reference>